<evidence type="ECO:0000256" key="2">
    <source>
        <dbReference type="ARBA" id="ARBA00022679"/>
    </source>
</evidence>
<proteinExistence type="inferred from homology"/>
<comment type="catalytic activity">
    <reaction evidence="7 8">
        <text>L-threonylcarbamoyladenylate + adenosine(37) in tRNA = N(6)-L-threonylcarbamoyladenosine(37) in tRNA + AMP + H(+)</text>
        <dbReference type="Rhea" id="RHEA:37059"/>
        <dbReference type="Rhea" id="RHEA-COMP:10162"/>
        <dbReference type="Rhea" id="RHEA-COMP:10163"/>
        <dbReference type="ChEBI" id="CHEBI:15378"/>
        <dbReference type="ChEBI" id="CHEBI:73682"/>
        <dbReference type="ChEBI" id="CHEBI:74411"/>
        <dbReference type="ChEBI" id="CHEBI:74418"/>
        <dbReference type="ChEBI" id="CHEBI:456215"/>
        <dbReference type="EC" id="2.3.1.234"/>
    </reaction>
</comment>
<evidence type="ECO:0000256" key="8">
    <source>
        <dbReference type="HAMAP-Rule" id="MF_01445"/>
    </source>
</evidence>
<organism evidence="10 11">
    <name type="scientific">Gammaproteobacteria bacterium LSUCC0057</name>
    <dbReference type="NCBI Taxonomy" id="2559237"/>
    <lineage>
        <taxon>Bacteria</taxon>
        <taxon>Pseudomonadati</taxon>
        <taxon>Pseudomonadota</taxon>
        <taxon>Gammaproteobacteria</taxon>
        <taxon>Cellvibrionales</taxon>
        <taxon>Porticoccaceae</taxon>
        <taxon>SAR92 clade</taxon>
    </lineage>
</organism>
<evidence type="ECO:0000313" key="11">
    <source>
        <dbReference type="Proteomes" id="UP000298133"/>
    </source>
</evidence>
<feature type="binding site" evidence="8">
    <location>
        <position position="305"/>
    </location>
    <ligand>
        <name>Fe cation</name>
        <dbReference type="ChEBI" id="CHEBI:24875"/>
    </ligand>
</feature>
<dbReference type="InterPro" id="IPR043129">
    <property type="entry name" value="ATPase_NBD"/>
</dbReference>
<dbReference type="PANTHER" id="PTHR11735:SF6">
    <property type="entry name" value="TRNA N6-ADENOSINE THREONYLCARBAMOYLTRANSFERASE, MITOCHONDRIAL"/>
    <property type="match status" value="1"/>
</dbReference>
<reference evidence="10 11" key="1">
    <citation type="submission" date="2019-03" db="EMBL/GenBank/DDBJ databases">
        <title>Draft genome of Gammaproteobacteria bacterium LSUCC0057, a member of the SAR92 clade.</title>
        <authorList>
            <person name="Lanclos V.C."/>
            <person name="Doiron C."/>
            <person name="Henson M.W."/>
            <person name="Thrash J.C."/>
        </authorList>
    </citation>
    <scope>NUCLEOTIDE SEQUENCE [LARGE SCALE GENOMIC DNA]</scope>
    <source>
        <strain evidence="10 11">LSUCC0057</strain>
    </source>
</reference>
<dbReference type="PRINTS" id="PR00789">
    <property type="entry name" value="OSIALOPTASE"/>
</dbReference>
<dbReference type="PANTHER" id="PTHR11735">
    <property type="entry name" value="TRNA N6-ADENOSINE THREONYLCARBAMOYLTRANSFERASE"/>
    <property type="match status" value="1"/>
</dbReference>
<evidence type="ECO:0000259" key="9">
    <source>
        <dbReference type="Pfam" id="PF00814"/>
    </source>
</evidence>
<protein>
    <recommendedName>
        <fullName evidence="8">tRNA N6-adenosine threonylcarbamoyltransferase</fullName>
        <ecNumber evidence="8">2.3.1.234</ecNumber>
    </recommendedName>
    <alternativeName>
        <fullName evidence="8">N6-L-threonylcarbamoyladenine synthase</fullName>
        <shortName evidence="8">t(6)A synthase</shortName>
    </alternativeName>
    <alternativeName>
        <fullName evidence="8">t(6)A37 threonylcarbamoyladenosine biosynthesis protein TsaD</fullName>
    </alternativeName>
    <alternativeName>
        <fullName evidence="8">tRNA threonylcarbamoyladenosine biosynthesis protein TsaD</fullName>
    </alternativeName>
</protein>
<dbReference type="GO" id="GO:0005737">
    <property type="term" value="C:cytoplasm"/>
    <property type="evidence" value="ECO:0007669"/>
    <property type="project" value="UniProtKB-SubCell"/>
</dbReference>
<name>A0A4Y8UN75_9GAMM</name>
<dbReference type="Gene3D" id="3.30.420.40">
    <property type="match status" value="2"/>
</dbReference>
<comment type="function">
    <text evidence="8">Required for the formation of a threonylcarbamoyl group on adenosine at position 37 (t(6)A37) in tRNAs that read codons beginning with adenine. Is involved in the transfer of the threonylcarbamoyl moiety of threonylcarbamoyl-AMP (TC-AMP) to the N6 group of A37, together with TsaE and TsaB. TsaD likely plays a direct catalytic role in this reaction.</text>
</comment>
<evidence type="ECO:0000256" key="3">
    <source>
        <dbReference type="ARBA" id="ARBA00022694"/>
    </source>
</evidence>
<dbReference type="InterPro" id="IPR017861">
    <property type="entry name" value="KAE1/TsaD"/>
</dbReference>
<dbReference type="FunFam" id="3.30.420.40:FF:000040">
    <property type="entry name" value="tRNA N6-adenosine threonylcarbamoyltransferase"/>
    <property type="match status" value="1"/>
</dbReference>
<keyword evidence="1 8" id="KW-0963">Cytoplasm</keyword>
<feature type="binding site" evidence="8">
    <location>
        <begin position="134"/>
        <end position="138"/>
    </location>
    <ligand>
        <name>substrate</name>
    </ligand>
</feature>
<feature type="binding site" evidence="8">
    <location>
        <position position="167"/>
    </location>
    <ligand>
        <name>substrate</name>
    </ligand>
</feature>
<keyword evidence="2 8" id="KW-0808">Transferase</keyword>
<evidence type="ECO:0000256" key="7">
    <source>
        <dbReference type="ARBA" id="ARBA00048117"/>
    </source>
</evidence>
<comment type="caution">
    <text evidence="8">Lacks conserved residue(s) required for the propagation of feature annotation.</text>
</comment>
<dbReference type="NCBIfam" id="TIGR03723">
    <property type="entry name" value="T6A_TsaD_YgjD"/>
    <property type="match status" value="1"/>
</dbReference>
<keyword evidence="11" id="KW-1185">Reference proteome</keyword>
<dbReference type="GO" id="GO:0061711">
    <property type="term" value="F:tRNA N(6)-L-threonylcarbamoyladenine synthase activity"/>
    <property type="evidence" value="ECO:0007669"/>
    <property type="project" value="UniProtKB-EC"/>
</dbReference>
<evidence type="ECO:0000256" key="6">
    <source>
        <dbReference type="ARBA" id="ARBA00023315"/>
    </source>
</evidence>
<dbReference type="Proteomes" id="UP000298133">
    <property type="component" value="Unassembled WGS sequence"/>
</dbReference>
<dbReference type="InterPro" id="IPR000905">
    <property type="entry name" value="Gcp-like_dom"/>
</dbReference>
<evidence type="ECO:0000256" key="4">
    <source>
        <dbReference type="ARBA" id="ARBA00022723"/>
    </source>
</evidence>
<dbReference type="GO" id="GO:0005506">
    <property type="term" value="F:iron ion binding"/>
    <property type="evidence" value="ECO:0007669"/>
    <property type="project" value="UniProtKB-UniRule"/>
</dbReference>
<dbReference type="EC" id="2.3.1.234" evidence="8"/>
<dbReference type="CDD" id="cd24133">
    <property type="entry name" value="ASKHA_NBD_TsaD_bac"/>
    <property type="match status" value="1"/>
</dbReference>
<feature type="binding site" evidence="8">
    <location>
        <position position="277"/>
    </location>
    <ligand>
        <name>substrate</name>
    </ligand>
</feature>
<comment type="caution">
    <text evidence="10">The sequence shown here is derived from an EMBL/GenBank/DDBJ whole genome shotgun (WGS) entry which is preliminary data.</text>
</comment>
<evidence type="ECO:0000256" key="5">
    <source>
        <dbReference type="ARBA" id="ARBA00023004"/>
    </source>
</evidence>
<comment type="cofactor">
    <cofactor evidence="8">
        <name>Fe(2+)</name>
        <dbReference type="ChEBI" id="CHEBI:29033"/>
    </cofactor>
    <text evidence="8">Binds 1 Fe(2+) ion per subunit.</text>
</comment>
<feature type="domain" description="Gcp-like" evidence="9">
    <location>
        <begin position="24"/>
        <end position="312"/>
    </location>
</feature>
<dbReference type="InterPro" id="IPR022450">
    <property type="entry name" value="TsaD"/>
</dbReference>
<keyword evidence="4 8" id="KW-0479">Metal-binding</keyword>
<dbReference type="SUPFAM" id="SSF53067">
    <property type="entry name" value="Actin-like ATPase domain"/>
    <property type="match status" value="2"/>
</dbReference>
<feature type="binding site" evidence="8">
    <location>
        <position position="111"/>
    </location>
    <ligand>
        <name>Fe cation</name>
        <dbReference type="ChEBI" id="CHEBI:24875"/>
    </ligand>
</feature>
<dbReference type="Pfam" id="PF00814">
    <property type="entry name" value="TsaD"/>
    <property type="match status" value="1"/>
</dbReference>
<gene>
    <name evidence="8 10" type="primary">tsaD</name>
    <name evidence="10" type="ORF">E3W66_01960</name>
</gene>
<dbReference type="AlphaFoldDB" id="A0A4Y8UN75"/>
<sequence>MLVLGIESSCDETGLALYCSQRGLLAHNIYSQVKLHRAFGGVVPELASRDHARKLLPLLEQLFSAAAVDKSELEGIAYTAGPGLMGALLVGASFAKALAWSLSVPAIGVHHMEGHLLAPMLEQNPPQFPFVALLVSGGHTQLVAVEGVGRYQTLGESVDDAAGEAFDKTAKLLDLDYPGGPHLAALAERGDAARYRFPRPMTDRPGLDFSFSGLKTFARNLIAQERGDQPLPSAQCMADIAAGFELAVAETLAIKCRRALQQTAMQRLVIAGGVSANQTLRRVLTAAVEKVDGQLFYARQEFCTDNGAMIAYAGWRRLAAAQRSGELAGAPQNLAVEVRPRWPLDQLPAITEVV</sequence>
<evidence type="ECO:0000256" key="1">
    <source>
        <dbReference type="ARBA" id="ARBA00022490"/>
    </source>
</evidence>
<dbReference type="EMBL" id="SPIA01000001">
    <property type="protein sequence ID" value="TFH68743.1"/>
    <property type="molecule type" value="Genomic_DNA"/>
</dbReference>
<dbReference type="HAMAP" id="MF_01445">
    <property type="entry name" value="TsaD"/>
    <property type="match status" value="1"/>
</dbReference>
<dbReference type="OrthoDB" id="9806197at2"/>
<accession>A0A4Y8UN75</accession>
<feature type="binding site" evidence="8">
    <location>
        <position position="180"/>
    </location>
    <ligand>
        <name>substrate</name>
    </ligand>
</feature>
<keyword evidence="3 8" id="KW-0819">tRNA processing</keyword>
<keyword evidence="6 8" id="KW-0012">Acyltransferase</keyword>
<dbReference type="GO" id="GO:0002949">
    <property type="term" value="P:tRNA threonylcarbamoyladenosine modification"/>
    <property type="evidence" value="ECO:0007669"/>
    <property type="project" value="UniProtKB-UniRule"/>
</dbReference>
<evidence type="ECO:0000313" key="10">
    <source>
        <dbReference type="EMBL" id="TFH68743.1"/>
    </source>
</evidence>
<dbReference type="NCBIfam" id="TIGR00329">
    <property type="entry name" value="gcp_kae1"/>
    <property type="match status" value="1"/>
</dbReference>
<comment type="subcellular location">
    <subcellularLocation>
        <location evidence="8">Cytoplasm</location>
    </subcellularLocation>
</comment>
<keyword evidence="5 8" id="KW-0408">Iron</keyword>
<feature type="binding site" evidence="8">
    <location>
        <position position="115"/>
    </location>
    <ligand>
        <name>Fe cation</name>
        <dbReference type="ChEBI" id="CHEBI:24875"/>
    </ligand>
</feature>
<comment type="similarity">
    <text evidence="8">Belongs to the KAE1 / TsaD family.</text>
</comment>